<gene>
    <name evidence="1" type="ORF">FRC0190_00203</name>
</gene>
<dbReference type="Proteomes" id="UP000423525">
    <property type="component" value="Chromosome"/>
</dbReference>
<dbReference type="EMBL" id="LR738855">
    <property type="protein sequence ID" value="VZH84167.1"/>
    <property type="molecule type" value="Genomic_DNA"/>
</dbReference>
<dbReference type="RefSeq" id="WP_155871231.1">
    <property type="nucleotide sequence ID" value="NZ_LR738855.1"/>
</dbReference>
<organism evidence="1 2">
    <name type="scientific">Corynebacterium rouxii</name>
    <dbReference type="NCBI Taxonomy" id="2719119"/>
    <lineage>
        <taxon>Bacteria</taxon>
        <taxon>Bacillati</taxon>
        <taxon>Actinomycetota</taxon>
        <taxon>Actinomycetes</taxon>
        <taxon>Mycobacteriales</taxon>
        <taxon>Corynebacteriaceae</taxon>
        <taxon>Corynebacterium</taxon>
    </lineage>
</organism>
<reference evidence="1 2" key="1">
    <citation type="submission" date="2019-11" db="EMBL/GenBank/DDBJ databases">
        <authorList>
            <person name="Brisse S."/>
        </authorList>
    </citation>
    <scope>NUCLEOTIDE SEQUENCE [LARGE SCALE GENOMIC DNA]</scope>
    <source>
        <strain evidence="1">FRC0190</strain>
    </source>
</reference>
<evidence type="ECO:0000313" key="2">
    <source>
        <dbReference type="Proteomes" id="UP000423525"/>
    </source>
</evidence>
<protein>
    <submittedName>
        <fullName evidence="1">Uncharacterized protein</fullName>
    </submittedName>
</protein>
<sequence length="233" mass="25253">MTKTQLVCDKTQLNWGLKAAKAIAGKSPYDVVQMRVSPDRDYLYICAVNAKATLVAKVELLVANISSEEDEIITIDKAKVPALILATAETGKKSEDSRPMAGICIRGKEVDFTDENGAGRGVDLTTIHRNDSAEIGDPVRTIIRVKQQLAETSPCDVTPSPAQITELARATRYLGGKSKLSMRSYMHEGTESHRLVAEATFWTLSVLNVPAVLLENKKDTANIVDAAPIEGIS</sequence>
<dbReference type="KEGG" id="crf:FRC0190_00203"/>
<dbReference type="AlphaFoldDB" id="A0A6I8M8G2"/>
<proteinExistence type="predicted"/>
<accession>A0A6I8M8G2</accession>
<name>A0A6I8M8G2_9CORY</name>
<evidence type="ECO:0000313" key="1">
    <source>
        <dbReference type="EMBL" id="VZH84167.1"/>
    </source>
</evidence>